<gene>
    <name evidence="1" type="ORF">AVEN_177900_1</name>
</gene>
<reference evidence="1 2" key="1">
    <citation type="journal article" date="2019" name="Sci. Rep.">
        <title>Orb-weaving spider Araneus ventricosus genome elucidates the spidroin gene catalogue.</title>
        <authorList>
            <person name="Kono N."/>
            <person name="Nakamura H."/>
            <person name="Ohtoshi R."/>
            <person name="Moran D.A.P."/>
            <person name="Shinohara A."/>
            <person name="Yoshida Y."/>
            <person name="Fujiwara M."/>
            <person name="Mori M."/>
            <person name="Tomita M."/>
            <person name="Arakawa K."/>
        </authorList>
    </citation>
    <scope>NUCLEOTIDE SEQUENCE [LARGE SCALE GENOMIC DNA]</scope>
</reference>
<evidence type="ECO:0000313" key="2">
    <source>
        <dbReference type="Proteomes" id="UP000499080"/>
    </source>
</evidence>
<comment type="caution">
    <text evidence="1">The sequence shown here is derived from an EMBL/GenBank/DDBJ whole genome shotgun (WGS) entry which is preliminary data.</text>
</comment>
<proteinExistence type="predicted"/>
<dbReference type="AlphaFoldDB" id="A0A4Y2KDC7"/>
<dbReference type="EMBL" id="BGPR01004467">
    <property type="protein sequence ID" value="GBM99958.1"/>
    <property type="molecule type" value="Genomic_DNA"/>
</dbReference>
<name>A0A4Y2KDC7_ARAVE</name>
<dbReference type="Proteomes" id="UP000499080">
    <property type="component" value="Unassembled WGS sequence"/>
</dbReference>
<accession>A0A4Y2KDC7</accession>
<sequence length="230" mass="26419">MSVDVARTYGQLIITRALQVIGEYLKNTKDYPKLSDATNELLHSALPSDLKKIVTELRDCLSHAESLCLRSDIEESGQNFFTSVQYDINQMNLAVNDIFRVKNAEIIGIILSKLIDCRDLYSMELFLKENFITPLALRNELEEAENFSIGNVEKLEKLFANQQRESERDFNHAKNLCRRIHDIIREDYQSASYNCTSKSMTLSAATDEITQICEDFVTYKKSILSNLKTR</sequence>
<organism evidence="1 2">
    <name type="scientific">Araneus ventricosus</name>
    <name type="common">Orbweaver spider</name>
    <name type="synonym">Epeira ventricosa</name>
    <dbReference type="NCBI Taxonomy" id="182803"/>
    <lineage>
        <taxon>Eukaryota</taxon>
        <taxon>Metazoa</taxon>
        <taxon>Ecdysozoa</taxon>
        <taxon>Arthropoda</taxon>
        <taxon>Chelicerata</taxon>
        <taxon>Arachnida</taxon>
        <taxon>Araneae</taxon>
        <taxon>Araneomorphae</taxon>
        <taxon>Entelegynae</taxon>
        <taxon>Araneoidea</taxon>
        <taxon>Araneidae</taxon>
        <taxon>Araneus</taxon>
    </lineage>
</organism>
<keyword evidence="2" id="KW-1185">Reference proteome</keyword>
<evidence type="ECO:0000313" key="1">
    <source>
        <dbReference type="EMBL" id="GBM99958.1"/>
    </source>
</evidence>
<dbReference type="OrthoDB" id="6436694at2759"/>
<protein>
    <submittedName>
        <fullName evidence="1">Uncharacterized protein</fullName>
    </submittedName>
</protein>